<dbReference type="NCBIfam" id="TIGR02532">
    <property type="entry name" value="IV_pilin_GFxxxE"/>
    <property type="match status" value="1"/>
</dbReference>
<feature type="domain" description="Prepilin peptidase dependent protein C-like C-terminal" evidence="2">
    <location>
        <begin position="45"/>
        <end position="130"/>
    </location>
</feature>
<proteinExistence type="predicted"/>
<dbReference type="PROSITE" id="PS00409">
    <property type="entry name" value="PROKAR_NTER_METHYL"/>
    <property type="match status" value="1"/>
</dbReference>
<dbReference type="RefSeq" id="WP_323868686.1">
    <property type="nucleotide sequence ID" value="NZ_JACXBF010000133.1"/>
</dbReference>
<dbReference type="EMBL" id="JACXBF010000133">
    <property type="protein sequence ID" value="MBD2800188.1"/>
    <property type="molecule type" value="Genomic_DNA"/>
</dbReference>
<dbReference type="InterPro" id="IPR012902">
    <property type="entry name" value="N_methyl_site"/>
</dbReference>
<dbReference type="InterPro" id="IPR022204">
    <property type="entry name" value="PpdC-like_C"/>
</dbReference>
<evidence type="ECO:0000259" key="2">
    <source>
        <dbReference type="Pfam" id="PF12528"/>
    </source>
</evidence>
<gene>
    <name evidence="3" type="ORF">ID854_06865</name>
</gene>
<sequence>MRKCHNFLRPGFPSPNSFRQKGMSLPEVMVASIVFAISLLGLMRYHQALSANFQQYWEQLKAIRYAHDQLEQYEHYEGRIRSESTEREQRLRQRWKMEFQREFRPQGCYQVTVRLTVYYNKQSKLERWFCTSGKHITNIHYSPPL</sequence>
<evidence type="ECO:0000313" key="3">
    <source>
        <dbReference type="EMBL" id="MBD2800188.1"/>
    </source>
</evidence>
<evidence type="ECO:0000256" key="1">
    <source>
        <dbReference type="ARBA" id="ARBA00004167"/>
    </source>
</evidence>
<organism evidence="3">
    <name type="scientific">Xenorhabdus szentirmaii</name>
    <dbReference type="NCBI Taxonomy" id="290112"/>
    <lineage>
        <taxon>Bacteria</taxon>
        <taxon>Pseudomonadati</taxon>
        <taxon>Pseudomonadota</taxon>
        <taxon>Gammaproteobacteria</taxon>
        <taxon>Enterobacterales</taxon>
        <taxon>Morganellaceae</taxon>
        <taxon>Xenorhabdus</taxon>
    </lineage>
</organism>
<reference evidence="3" key="1">
    <citation type="submission" date="2020-09" db="EMBL/GenBank/DDBJ databases">
        <authorList>
            <person name="Palma L."/>
            <person name="Caballero P."/>
            <person name="Berry C."/>
            <person name="Del Valle E."/>
        </authorList>
    </citation>
    <scope>NUCLEOTIDE SEQUENCE</scope>
    <source>
        <strain evidence="3">M</strain>
    </source>
</reference>
<dbReference type="Pfam" id="PF07963">
    <property type="entry name" value="N_methyl"/>
    <property type="match status" value="1"/>
</dbReference>
<protein>
    <submittedName>
        <fullName evidence="3">Prepilin-type N-terminal cleavage/methylation domain-containing protein</fullName>
    </submittedName>
</protein>
<dbReference type="GO" id="GO:0016020">
    <property type="term" value="C:membrane"/>
    <property type="evidence" value="ECO:0007669"/>
    <property type="project" value="UniProtKB-SubCell"/>
</dbReference>
<reference evidence="3" key="2">
    <citation type="journal article" date="2024" name="Toxins">
        <title>Genome Sequence Analysis of Native Xenorhabdus Strains Isolated from Entomopathogenic Nematodes in Argentina.</title>
        <authorList>
            <person name="Palma L."/>
            <person name="Frizzo L."/>
            <person name="Kaiser S."/>
            <person name="Berry C."/>
            <person name="Caballero P."/>
            <person name="Bode H.B."/>
            <person name="Del Valle E.E."/>
        </authorList>
    </citation>
    <scope>NUCLEOTIDE SEQUENCE</scope>
    <source>
        <strain evidence="3">M</strain>
    </source>
</reference>
<name>A0AAW3YVI5_9GAMM</name>
<dbReference type="Pfam" id="PF12528">
    <property type="entry name" value="T2SSppdC"/>
    <property type="match status" value="1"/>
</dbReference>
<dbReference type="Proteomes" id="UP001193920">
    <property type="component" value="Unassembled WGS sequence"/>
</dbReference>
<accession>A0AAW3YVI5</accession>
<dbReference type="AlphaFoldDB" id="A0AAW3YVI5"/>
<comment type="caution">
    <text evidence="3">The sequence shown here is derived from an EMBL/GenBank/DDBJ whole genome shotgun (WGS) entry which is preliminary data.</text>
</comment>
<comment type="subcellular location">
    <subcellularLocation>
        <location evidence="1">Membrane</location>
        <topology evidence="1">Single-pass membrane protein</topology>
    </subcellularLocation>
</comment>